<dbReference type="AlphaFoldDB" id="A0A6A4H561"/>
<feature type="non-terminal residue" evidence="1">
    <location>
        <position position="108"/>
    </location>
</feature>
<evidence type="ECO:0000313" key="2">
    <source>
        <dbReference type="Proteomes" id="UP000799118"/>
    </source>
</evidence>
<dbReference type="EMBL" id="ML769574">
    <property type="protein sequence ID" value="KAE9393349.1"/>
    <property type="molecule type" value="Genomic_DNA"/>
</dbReference>
<gene>
    <name evidence="1" type="ORF">BT96DRAFT_752456</name>
</gene>
<name>A0A6A4H561_9AGAR</name>
<accession>A0A6A4H561</accession>
<sequence length="108" mass="12744">LHYQAAIDSYVAKDRELRRFELLESDWKTLKLASVWLKTFRSATTDMSTTKRPMLSKTLATFRGLQEEIRSILSQLPHSADPSLRRGLMDAHRKLSDYYYKFDESSYY</sequence>
<organism evidence="1 2">
    <name type="scientific">Gymnopus androsaceus JB14</name>
    <dbReference type="NCBI Taxonomy" id="1447944"/>
    <lineage>
        <taxon>Eukaryota</taxon>
        <taxon>Fungi</taxon>
        <taxon>Dikarya</taxon>
        <taxon>Basidiomycota</taxon>
        <taxon>Agaricomycotina</taxon>
        <taxon>Agaricomycetes</taxon>
        <taxon>Agaricomycetidae</taxon>
        <taxon>Agaricales</taxon>
        <taxon>Marasmiineae</taxon>
        <taxon>Omphalotaceae</taxon>
        <taxon>Gymnopus</taxon>
    </lineage>
</organism>
<reference evidence="1" key="1">
    <citation type="journal article" date="2019" name="Environ. Microbiol.">
        <title>Fungal ecological strategies reflected in gene transcription - a case study of two litter decomposers.</title>
        <authorList>
            <person name="Barbi F."/>
            <person name="Kohler A."/>
            <person name="Barry K."/>
            <person name="Baskaran P."/>
            <person name="Daum C."/>
            <person name="Fauchery L."/>
            <person name="Ihrmark K."/>
            <person name="Kuo A."/>
            <person name="LaButti K."/>
            <person name="Lipzen A."/>
            <person name="Morin E."/>
            <person name="Grigoriev I.V."/>
            <person name="Henrissat B."/>
            <person name="Lindahl B."/>
            <person name="Martin F."/>
        </authorList>
    </citation>
    <scope>NUCLEOTIDE SEQUENCE</scope>
    <source>
        <strain evidence="1">JB14</strain>
    </source>
</reference>
<proteinExistence type="predicted"/>
<keyword evidence="2" id="KW-1185">Reference proteome</keyword>
<protein>
    <submittedName>
        <fullName evidence="1">Uncharacterized protein</fullName>
    </submittedName>
</protein>
<dbReference type="OrthoDB" id="1607513at2759"/>
<dbReference type="Proteomes" id="UP000799118">
    <property type="component" value="Unassembled WGS sequence"/>
</dbReference>
<feature type="non-terminal residue" evidence="1">
    <location>
        <position position="1"/>
    </location>
</feature>
<evidence type="ECO:0000313" key="1">
    <source>
        <dbReference type="EMBL" id="KAE9393349.1"/>
    </source>
</evidence>